<dbReference type="SMART" id="SM00346">
    <property type="entry name" value="HTH_ICLR"/>
    <property type="match status" value="1"/>
</dbReference>
<evidence type="ECO:0000256" key="3">
    <source>
        <dbReference type="ARBA" id="ARBA00023163"/>
    </source>
</evidence>
<sequence length="257" mass="27033">MPTTMYRLDTYGMRSAQTAATISVLDRYLAILDAVKESERSTSITELATRTNMPKSTVSRLAAGLVDQRFLVRNADGTVGLGLRVFELGARAGLPRRLMTAAAPVMRELWEATGDRVGIWVHHGAEMVSLAAVAGRLPMLPTRAGMRSPALTTASGKAFLAFCADRTVVDRLSAELVPDAASGFRHELDLVRASNVATDAGVAYPGIVAVASPVFSADRTVIGAVSLAGPADSMNAQHAAPLVRAAGLSMSRRLSAA</sequence>
<dbReference type="GO" id="GO:0003677">
    <property type="term" value="F:DNA binding"/>
    <property type="evidence" value="ECO:0007669"/>
    <property type="project" value="UniProtKB-KW"/>
</dbReference>
<dbReference type="Gene3D" id="1.10.10.10">
    <property type="entry name" value="Winged helix-like DNA-binding domain superfamily/Winged helix DNA-binding domain"/>
    <property type="match status" value="1"/>
</dbReference>
<dbReference type="SUPFAM" id="SSF46785">
    <property type="entry name" value="Winged helix' DNA-binding domain"/>
    <property type="match status" value="1"/>
</dbReference>
<dbReference type="Pfam" id="PF09339">
    <property type="entry name" value="HTH_IclR"/>
    <property type="match status" value="1"/>
</dbReference>
<dbReference type="Gene3D" id="3.30.450.40">
    <property type="match status" value="1"/>
</dbReference>
<dbReference type="InterPro" id="IPR036390">
    <property type="entry name" value="WH_DNA-bd_sf"/>
</dbReference>
<dbReference type="PANTHER" id="PTHR30136">
    <property type="entry name" value="HELIX-TURN-HELIX TRANSCRIPTIONAL REGULATOR, ICLR FAMILY"/>
    <property type="match status" value="1"/>
</dbReference>
<name>A0A6I4NXG9_9MICO</name>
<gene>
    <name evidence="6" type="ORF">GB864_01375</name>
</gene>
<dbReference type="AlphaFoldDB" id="A0A6I4NXG9"/>
<feature type="domain" description="IclR-ED" evidence="5">
    <location>
        <begin position="84"/>
        <end position="256"/>
    </location>
</feature>
<evidence type="ECO:0000256" key="2">
    <source>
        <dbReference type="ARBA" id="ARBA00023125"/>
    </source>
</evidence>
<evidence type="ECO:0000259" key="5">
    <source>
        <dbReference type="PROSITE" id="PS51078"/>
    </source>
</evidence>
<dbReference type="InterPro" id="IPR036388">
    <property type="entry name" value="WH-like_DNA-bd_sf"/>
</dbReference>
<dbReference type="PANTHER" id="PTHR30136:SF24">
    <property type="entry name" value="HTH-TYPE TRANSCRIPTIONAL REPRESSOR ALLR"/>
    <property type="match status" value="1"/>
</dbReference>
<dbReference type="EMBL" id="WSTA01000003">
    <property type="protein sequence ID" value="MWB97215.1"/>
    <property type="molecule type" value="Genomic_DNA"/>
</dbReference>
<dbReference type="Pfam" id="PF01614">
    <property type="entry name" value="IclR_C"/>
    <property type="match status" value="1"/>
</dbReference>
<dbReference type="PROSITE" id="PS51078">
    <property type="entry name" value="ICLR_ED"/>
    <property type="match status" value="1"/>
</dbReference>
<reference evidence="6 7" key="1">
    <citation type="submission" date="2019-12" db="EMBL/GenBank/DDBJ databases">
        <authorList>
            <person name="Kim Y.S."/>
        </authorList>
    </citation>
    <scope>NUCLEOTIDE SEQUENCE [LARGE SCALE GENOMIC DNA]</scope>
    <source>
        <strain evidence="6 7">MMS17-SY077</strain>
    </source>
</reference>
<dbReference type="InterPro" id="IPR014757">
    <property type="entry name" value="Tscrpt_reg_IclR_C"/>
</dbReference>
<evidence type="ECO:0000256" key="1">
    <source>
        <dbReference type="ARBA" id="ARBA00023015"/>
    </source>
</evidence>
<dbReference type="GO" id="GO:0045892">
    <property type="term" value="P:negative regulation of DNA-templated transcription"/>
    <property type="evidence" value="ECO:0007669"/>
    <property type="project" value="TreeGrafter"/>
</dbReference>
<dbReference type="Proteomes" id="UP000438182">
    <property type="component" value="Unassembled WGS sequence"/>
</dbReference>
<dbReference type="InterPro" id="IPR029016">
    <property type="entry name" value="GAF-like_dom_sf"/>
</dbReference>
<keyword evidence="1" id="KW-0805">Transcription regulation</keyword>
<dbReference type="InterPro" id="IPR050707">
    <property type="entry name" value="HTH_MetabolicPath_Reg"/>
</dbReference>
<evidence type="ECO:0000313" key="7">
    <source>
        <dbReference type="Proteomes" id="UP000438182"/>
    </source>
</evidence>
<evidence type="ECO:0000259" key="4">
    <source>
        <dbReference type="PROSITE" id="PS51077"/>
    </source>
</evidence>
<evidence type="ECO:0000313" key="6">
    <source>
        <dbReference type="EMBL" id="MWB97215.1"/>
    </source>
</evidence>
<keyword evidence="2" id="KW-0238">DNA-binding</keyword>
<dbReference type="InterPro" id="IPR005471">
    <property type="entry name" value="Tscrpt_reg_IclR_N"/>
</dbReference>
<proteinExistence type="predicted"/>
<dbReference type="SUPFAM" id="SSF55781">
    <property type="entry name" value="GAF domain-like"/>
    <property type="match status" value="1"/>
</dbReference>
<protein>
    <submittedName>
        <fullName evidence="6">Helix-turn-helix domain-containing protein</fullName>
    </submittedName>
</protein>
<accession>A0A6I4NXG9</accession>
<feature type="domain" description="HTH iclR-type" evidence="4">
    <location>
        <begin position="22"/>
        <end position="83"/>
    </location>
</feature>
<keyword evidence="7" id="KW-1185">Reference proteome</keyword>
<organism evidence="6 7">
    <name type="scientific">Agromyces seonyuensis</name>
    <dbReference type="NCBI Taxonomy" id="2662446"/>
    <lineage>
        <taxon>Bacteria</taxon>
        <taxon>Bacillati</taxon>
        <taxon>Actinomycetota</taxon>
        <taxon>Actinomycetes</taxon>
        <taxon>Micrococcales</taxon>
        <taxon>Microbacteriaceae</taxon>
        <taxon>Agromyces</taxon>
    </lineage>
</organism>
<comment type="caution">
    <text evidence="6">The sequence shown here is derived from an EMBL/GenBank/DDBJ whole genome shotgun (WGS) entry which is preliminary data.</text>
</comment>
<dbReference type="GO" id="GO:0003700">
    <property type="term" value="F:DNA-binding transcription factor activity"/>
    <property type="evidence" value="ECO:0007669"/>
    <property type="project" value="TreeGrafter"/>
</dbReference>
<keyword evidence="3" id="KW-0804">Transcription</keyword>
<dbReference type="PROSITE" id="PS51077">
    <property type="entry name" value="HTH_ICLR"/>
    <property type="match status" value="1"/>
</dbReference>